<dbReference type="PROSITE" id="PS51186">
    <property type="entry name" value="GNAT"/>
    <property type="match status" value="1"/>
</dbReference>
<accession>A0ABT2YU20</accession>
<name>A0ABT2YU20_9GAMM</name>
<dbReference type="EMBL" id="JAOVZB010000005">
    <property type="protein sequence ID" value="MCV2403393.1"/>
    <property type="molecule type" value="Genomic_DNA"/>
</dbReference>
<dbReference type="RefSeq" id="WP_263530774.1">
    <property type="nucleotide sequence ID" value="NZ_JAOVZB010000005.1"/>
</dbReference>
<sequence>MGYSTQRLEVLEISVMPDKLLRQELLLDIQRLLTPAVTYSLSPYFQNIQSSAAAESWLKTMLKDSQLFAIYDKASNLIIGFFFSSIGKDKSAKGAHIGYLLGEEYWGQGLASEMLRGFISYARQSLQLHSLIGGVEKNNPASSRLLIKLGFKAQPSEEGQSVIFYALDLTDSAPRE</sequence>
<proteinExistence type="inferred from homology"/>
<comment type="similarity">
    <text evidence="3">Belongs to the acetyltransferase family. RimJ subfamily.</text>
</comment>
<organism evidence="5 6">
    <name type="scientific">Marinomonas sargassi</name>
    <dbReference type="NCBI Taxonomy" id="2984494"/>
    <lineage>
        <taxon>Bacteria</taxon>
        <taxon>Pseudomonadati</taxon>
        <taxon>Pseudomonadota</taxon>
        <taxon>Gammaproteobacteria</taxon>
        <taxon>Oceanospirillales</taxon>
        <taxon>Oceanospirillaceae</taxon>
        <taxon>Marinomonas</taxon>
    </lineage>
</organism>
<evidence type="ECO:0000256" key="1">
    <source>
        <dbReference type="ARBA" id="ARBA00022679"/>
    </source>
</evidence>
<dbReference type="PANTHER" id="PTHR43792:SF8">
    <property type="entry name" value="[RIBOSOMAL PROTEIN US5]-ALANINE N-ACETYLTRANSFERASE"/>
    <property type="match status" value="1"/>
</dbReference>
<dbReference type="CDD" id="cd04301">
    <property type="entry name" value="NAT_SF"/>
    <property type="match status" value="1"/>
</dbReference>
<protein>
    <submittedName>
        <fullName evidence="5">GNAT family N-acetyltransferase</fullName>
    </submittedName>
</protein>
<keyword evidence="1" id="KW-0808">Transferase</keyword>
<reference evidence="5 6" key="1">
    <citation type="submission" date="2022-10" db="EMBL/GenBank/DDBJ databases">
        <title>Marinomonas transparenta sp. nov. and Marinomonas sargassi sp. nov., isolated from marine alga (Sargassum natans (L.) Gaillon).</title>
        <authorList>
            <person name="Wang Y."/>
        </authorList>
    </citation>
    <scope>NUCLEOTIDE SEQUENCE [LARGE SCALE GENOMIC DNA]</scope>
    <source>
        <strain evidence="5 6">C2222</strain>
    </source>
</reference>
<keyword evidence="2" id="KW-0012">Acyltransferase</keyword>
<dbReference type="SUPFAM" id="SSF55729">
    <property type="entry name" value="Acyl-CoA N-acyltransferases (Nat)"/>
    <property type="match status" value="1"/>
</dbReference>
<comment type="caution">
    <text evidence="5">The sequence shown here is derived from an EMBL/GenBank/DDBJ whole genome shotgun (WGS) entry which is preliminary data.</text>
</comment>
<dbReference type="InterPro" id="IPR051531">
    <property type="entry name" value="N-acetyltransferase"/>
</dbReference>
<evidence type="ECO:0000313" key="5">
    <source>
        <dbReference type="EMBL" id="MCV2403393.1"/>
    </source>
</evidence>
<keyword evidence="6" id="KW-1185">Reference proteome</keyword>
<dbReference type="Proteomes" id="UP001209713">
    <property type="component" value="Unassembled WGS sequence"/>
</dbReference>
<gene>
    <name evidence="5" type="ORF">OFY17_10940</name>
</gene>
<evidence type="ECO:0000256" key="2">
    <source>
        <dbReference type="ARBA" id="ARBA00023315"/>
    </source>
</evidence>
<evidence type="ECO:0000259" key="4">
    <source>
        <dbReference type="PROSITE" id="PS51186"/>
    </source>
</evidence>
<evidence type="ECO:0000313" key="6">
    <source>
        <dbReference type="Proteomes" id="UP001209713"/>
    </source>
</evidence>
<dbReference type="PANTHER" id="PTHR43792">
    <property type="entry name" value="GNAT FAMILY, PUTATIVE (AFU_ORTHOLOGUE AFUA_3G00765)-RELATED-RELATED"/>
    <property type="match status" value="1"/>
</dbReference>
<evidence type="ECO:0000256" key="3">
    <source>
        <dbReference type="ARBA" id="ARBA00038502"/>
    </source>
</evidence>
<dbReference type="InterPro" id="IPR016181">
    <property type="entry name" value="Acyl_CoA_acyltransferase"/>
</dbReference>
<dbReference type="Gene3D" id="3.40.630.30">
    <property type="match status" value="1"/>
</dbReference>
<dbReference type="InterPro" id="IPR000182">
    <property type="entry name" value="GNAT_dom"/>
</dbReference>
<dbReference type="Pfam" id="PF13302">
    <property type="entry name" value="Acetyltransf_3"/>
    <property type="match status" value="1"/>
</dbReference>
<feature type="domain" description="N-acetyltransferase" evidence="4">
    <location>
        <begin position="28"/>
        <end position="170"/>
    </location>
</feature>